<keyword evidence="3" id="KW-0812">Transmembrane</keyword>
<dbReference type="InterPro" id="IPR021765">
    <property type="entry name" value="UstYa-like"/>
</dbReference>
<proteinExistence type="inferred from homology"/>
<dbReference type="PANTHER" id="PTHR33365">
    <property type="entry name" value="YALI0B05434P"/>
    <property type="match status" value="1"/>
</dbReference>
<name>A0A6A4H0Z3_9AGAR</name>
<reference evidence="4" key="1">
    <citation type="journal article" date="2019" name="Environ. Microbiol.">
        <title>Fungal ecological strategies reflected in gene transcription - a case study of two litter decomposers.</title>
        <authorList>
            <person name="Barbi F."/>
            <person name="Kohler A."/>
            <person name="Barry K."/>
            <person name="Baskaran P."/>
            <person name="Daum C."/>
            <person name="Fauchery L."/>
            <person name="Ihrmark K."/>
            <person name="Kuo A."/>
            <person name="LaButti K."/>
            <person name="Lipzen A."/>
            <person name="Morin E."/>
            <person name="Grigoriev I.V."/>
            <person name="Henrissat B."/>
            <person name="Lindahl B."/>
            <person name="Martin F."/>
        </authorList>
    </citation>
    <scope>NUCLEOTIDE SEQUENCE</scope>
    <source>
        <strain evidence="4">JB14</strain>
    </source>
</reference>
<keyword evidence="3" id="KW-0472">Membrane</keyword>
<organism evidence="4 5">
    <name type="scientific">Gymnopus androsaceus JB14</name>
    <dbReference type="NCBI Taxonomy" id="1447944"/>
    <lineage>
        <taxon>Eukaryota</taxon>
        <taxon>Fungi</taxon>
        <taxon>Dikarya</taxon>
        <taxon>Basidiomycota</taxon>
        <taxon>Agaricomycotina</taxon>
        <taxon>Agaricomycetes</taxon>
        <taxon>Agaricomycetidae</taxon>
        <taxon>Agaricales</taxon>
        <taxon>Marasmiineae</taxon>
        <taxon>Omphalotaceae</taxon>
        <taxon>Gymnopus</taxon>
    </lineage>
</organism>
<accession>A0A6A4H0Z3</accession>
<feature type="transmembrane region" description="Helical" evidence="3">
    <location>
        <begin position="35"/>
        <end position="58"/>
    </location>
</feature>
<keyword evidence="5" id="KW-1185">Reference proteome</keyword>
<dbReference type="PANTHER" id="PTHR33365:SF4">
    <property type="entry name" value="CYCLOCHLOROTINE BIOSYNTHESIS PROTEIN O"/>
    <property type="match status" value="1"/>
</dbReference>
<dbReference type="AlphaFoldDB" id="A0A6A4H0Z3"/>
<dbReference type="GO" id="GO:0043386">
    <property type="term" value="P:mycotoxin biosynthetic process"/>
    <property type="evidence" value="ECO:0007669"/>
    <property type="project" value="InterPro"/>
</dbReference>
<gene>
    <name evidence="4" type="ORF">BT96DRAFT_888515</name>
</gene>
<protein>
    <submittedName>
        <fullName evidence="4">Uncharacterized protein</fullName>
    </submittedName>
</protein>
<evidence type="ECO:0000313" key="4">
    <source>
        <dbReference type="EMBL" id="KAE9391701.1"/>
    </source>
</evidence>
<dbReference type="EMBL" id="ML769615">
    <property type="protein sequence ID" value="KAE9391701.1"/>
    <property type="molecule type" value="Genomic_DNA"/>
</dbReference>
<evidence type="ECO:0000313" key="5">
    <source>
        <dbReference type="Proteomes" id="UP000799118"/>
    </source>
</evidence>
<evidence type="ECO:0000256" key="1">
    <source>
        <dbReference type="ARBA" id="ARBA00004685"/>
    </source>
</evidence>
<dbReference type="OrthoDB" id="3687641at2759"/>
<evidence type="ECO:0000256" key="3">
    <source>
        <dbReference type="SAM" id="Phobius"/>
    </source>
</evidence>
<dbReference type="Proteomes" id="UP000799118">
    <property type="component" value="Unassembled WGS sequence"/>
</dbReference>
<sequence length="257" mass="28982">MHNRYTALSSGDDLIPHKEDINTRPPMSLAMVIRYVLPTSLLISVAFNLAALSGFWSLKSTSFPTELSLYSPANEAVSYKIVKFHRGYGNDTPTYEMAPSPEVDAAWANLTSTAKIASSISREQAKMMPNRTYPILGHDGQYMIVLHMYHLLHCLVSLPFITWLHPLDYPTFAEDSNVTMSHARHCIGSLRQSIMCTADTTPVVFQWSDRAGGALSRTDVNHVCRDFDRIVEWGERHRFDGIENIDMTVFIPDDLDN</sequence>
<dbReference type="Pfam" id="PF11807">
    <property type="entry name" value="UstYa"/>
    <property type="match status" value="1"/>
</dbReference>
<comment type="pathway">
    <text evidence="1">Mycotoxin biosynthesis.</text>
</comment>
<comment type="similarity">
    <text evidence="2">Belongs to the ustYa family.</text>
</comment>
<evidence type="ECO:0000256" key="2">
    <source>
        <dbReference type="ARBA" id="ARBA00035112"/>
    </source>
</evidence>
<keyword evidence="3" id="KW-1133">Transmembrane helix</keyword>